<keyword evidence="6" id="KW-0508">mRNA splicing</keyword>
<evidence type="ECO:0000313" key="9">
    <source>
        <dbReference type="EMBL" id="KAL3279284.1"/>
    </source>
</evidence>
<evidence type="ECO:0000313" key="10">
    <source>
        <dbReference type="Proteomes" id="UP001516400"/>
    </source>
</evidence>
<reference evidence="9 10" key="1">
    <citation type="journal article" date="2021" name="BMC Biol.">
        <title>Horizontally acquired antibacterial genes associated with adaptive radiation of ladybird beetles.</title>
        <authorList>
            <person name="Li H.S."/>
            <person name="Tang X.F."/>
            <person name="Huang Y.H."/>
            <person name="Xu Z.Y."/>
            <person name="Chen M.L."/>
            <person name="Du X.Y."/>
            <person name="Qiu B.Y."/>
            <person name="Chen P.T."/>
            <person name="Zhang W."/>
            <person name="Slipinski A."/>
            <person name="Escalona H.E."/>
            <person name="Waterhouse R.M."/>
            <person name="Zwick A."/>
            <person name="Pang H."/>
        </authorList>
    </citation>
    <scope>NUCLEOTIDE SEQUENCE [LARGE SCALE GENOMIC DNA]</scope>
    <source>
        <strain evidence="9">SYSU2018</strain>
    </source>
</reference>
<proteinExistence type="inferred from homology"/>
<name>A0ABD2NL74_9CUCU</name>
<feature type="compositionally biased region" description="Basic residues" evidence="8">
    <location>
        <begin position="104"/>
        <end position="117"/>
    </location>
</feature>
<gene>
    <name evidence="9" type="ORF">HHI36_016792</name>
</gene>
<dbReference type="EMBL" id="JABFTP020000124">
    <property type="protein sequence ID" value="KAL3279284.1"/>
    <property type="molecule type" value="Genomic_DNA"/>
</dbReference>
<evidence type="ECO:0000256" key="7">
    <source>
        <dbReference type="ARBA" id="ARBA00023242"/>
    </source>
</evidence>
<comment type="similarity">
    <text evidence="3">Belongs to the ARL6IP4 family.</text>
</comment>
<protein>
    <recommendedName>
        <fullName evidence="4">ADP-ribosylation factor-like protein 6-interacting protein 4</fullName>
    </recommendedName>
</protein>
<evidence type="ECO:0000256" key="3">
    <source>
        <dbReference type="ARBA" id="ARBA00006852"/>
    </source>
</evidence>
<feature type="compositionally biased region" description="Basic residues" evidence="8">
    <location>
        <begin position="15"/>
        <end position="27"/>
    </location>
</feature>
<dbReference type="Pfam" id="PF10500">
    <property type="entry name" value="SR-25"/>
    <property type="match status" value="1"/>
</dbReference>
<evidence type="ECO:0000256" key="4">
    <source>
        <dbReference type="ARBA" id="ARBA00017993"/>
    </source>
</evidence>
<dbReference type="Proteomes" id="UP001516400">
    <property type="component" value="Unassembled WGS sequence"/>
</dbReference>
<evidence type="ECO:0000256" key="2">
    <source>
        <dbReference type="ARBA" id="ARBA00004604"/>
    </source>
</evidence>
<evidence type="ECO:0000256" key="8">
    <source>
        <dbReference type="SAM" id="MobiDB-lite"/>
    </source>
</evidence>
<feature type="compositionally biased region" description="Low complexity" evidence="8">
    <location>
        <begin position="72"/>
        <end position="97"/>
    </location>
</feature>
<keyword evidence="5" id="KW-0507">mRNA processing</keyword>
<dbReference type="AlphaFoldDB" id="A0ABD2NL74"/>
<evidence type="ECO:0000256" key="5">
    <source>
        <dbReference type="ARBA" id="ARBA00022664"/>
    </source>
</evidence>
<dbReference type="GO" id="GO:0008380">
    <property type="term" value="P:RNA splicing"/>
    <property type="evidence" value="ECO:0007669"/>
    <property type="project" value="UniProtKB-KW"/>
</dbReference>
<dbReference type="GO" id="GO:0016607">
    <property type="term" value="C:nuclear speck"/>
    <property type="evidence" value="ECO:0007669"/>
    <property type="project" value="UniProtKB-SubCell"/>
</dbReference>
<feature type="compositionally biased region" description="Basic residues" evidence="8">
    <location>
        <begin position="42"/>
        <end position="70"/>
    </location>
</feature>
<comment type="subcellular location">
    <subcellularLocation>
        <location evidence="1">Nucleus speckle</location>
    </subcellularLocation>
    <subcellularLocation>
        <location evidence="2">Nucleus</location>
        <location evidence="2">Nucleolus</location>
    </subcellularLocation>
</comment>
<accession>A0ABD2NL74</accession>
<organism evidence="9 10">
    <name type="scientific">Cryptolaemus montrouzieri</name>
    <dbReference type="NCBI Taxonomy" id="559131"/>
    <lineage>
        <taxon>Eukaryota</taxon>
        <taxon>Metazoa</taxon>
        <taxon>Ecdysozoa</taxon>
        <taxon>Arthropoda</taxon>
        <taxon>Hexapoda</taxon>
        <taxon>Insecta</taxon>
        <taxon>Pterygota</taxon>
        <taxon>Neoptera</taxon>
        <taxon>Endopterygota</taxon>
        <taxon>Coleoptera</taxon>
        <taxon>Polyphaga</taxon>
        <taxon>Cucujiformia</taxon>
        <taxon>Coccinelloidea</taxon>
        <taxon>Coccinellidae</taxon>
        <taxon>Scymninae</taxon>
        <taxon>Scymnini</taxon>
        <taxon>Cryptolaemus</taxon>
    </lineage>
</organism>
<keyword evidence="10" id="KW-1185">Reference proteome</keyword>
<evidence type="ECO:0000256" key="1">
    <source>
        <dbReference type="ARBA" id="ARBA00004324"/>
    </source>
</evidence>
<comment type="caution">
    <text evidence="9">The sequence shown here is derived from an EMBL/GenBank/DDBJ whole genome shotgun (WGS) entry which is preliminary data.</text>
</comment>
<feature type="region of interest" description="Disordered" evidence="8">
    <location>
        <begin position="1"/>
        <end position="139"/>
    </location>
</feature>
<evidence type="ECO:0000256" key="6">
    <source>
        <dbReference type="ARBA" id="ARBA00023187"/>
    </source>
</evidence>
<dbReference type="GO" id="GO:0005730">
    <property type="term" value="C:nucleolus"/>
    <property type="evidence" value="ECO:0007669"/>
    <property type="project" value="UniProtKB-SubCell"/>
</dbReference>
<keyword evidence="7" id="KW-0539">Nucleus</keyword>
<sequence length="201" mass="22642">MDSENNKLKSNVKVNFKRKVLKKRKHVSSSSSSSDDCNEKLKYKKNKKRMGPHQKKRVHTTKHKHGKARYKSSSSDSSSSEDTSTSSSSETSSSSSSSEEEKTKPKKKANKSKKNHKAVPSLTPPKFDDGPSNDIPLELMGGSRVMAPVTKEEWEKKQNVVRRVYDETTGRNRLIKGDGEVIEEIVSRDRHKQINQQATQG</sequence>
<dbReference type="GO" id="GO:0006397">
    <property type="term" value="P:mRNA processing"/>
    <property type="evidence" value="ECO:0007669"/>
    <property type="project" value="UniProtKB-KW"/>
</dbReference>
<dbReference type="InterPro" id="IPR019532">
    <property type="entry name" value="Nucl_RNA-splicing_assoc_SR-25"/>
</dbReference>